<dbReference type="InterPro" id="IPR000210">
    <property type="entry name" value="BTB/POZ_dom"/>
</dbReference>
<reference evidence="3" key="1">
    <citation type="submission" date="2023-04" db="EMBL/GenBank/DDBJ databases">
        <title>Black Yeasts Isolated from many extreme environments.</title>
        <authorList>
            <person name="Coleine C."/>
            <person name="Stajich J.E."/>
            <person name="Selbmann L."/>
        </authorList>
    </citation>
    <scope>NUCLEOTIDE SEQUENCE</scope>
    <source>
        <strain evidence="3">CCFEE 5312</strain>
    </source>
</reference>
<dbReference type="PANTHER" id="PTHR47843:SF2">
    <property type="entry name" value="BTB DOMAIN-CONTAINING PROTEIN"/>
    <property type="match status" value="1"/>
</dbReference>
<evidence type="ECO:0000259" key="2">
    <source>
        <dbReference type="PROSITE" id="PS50097"/>
    </source>
</evidence>
<feature type="compositionally biased region" description="Low complexity" evidence="1">
    <location>
        <begin position="1"/>
        <end position="12"/>
    </location>
</feature>
<dbReference type="SMART" id="SM00225">
    <property type="entry name" value="BTB"/>
    <property type="match status" value="1"/>
</dbReference>
<dbReference type="PROSITE" id="PS50097">
    <property type="entry name" value="BTB"/>
    <property type="match status" value="1"/>
</dbReference>
<name>A0AAJ0D6K9_9PEZI</name>
<feature type="domain" description="BTB" evidence="2">
    <location>
        <begin position="42"/>
        <end position="113"/>
    </location>
</feature>
<dbReference type="PANTHER" id="PTHR47843">
    <property type="entry name" value="BTB DOMAIN-CONTAINING PROTEIN-RELATED"/>
    <property type="match status" value="1"/>
</dbReference>
<dbReference type="CDD" id="cd18186">
    <property type="entry name" value="BTB_POZ_ZBTB_KLHL-like"/>
    <property type="match status" value="1"/>
</dbReference>
<dbReference type="AlphaFoldDB" id="A0AAJ0D6K9"/>
<sequence>MSADEASSASMSKPAKRTLAEADSESAAGGSSTKRTKIKYQDTITVLVGEDEAKFILHQAVVCETSDFFRAMFDGRGEWKESVQKTVRLPEVDESIFNIYLGFFYTGDIDLDMDVSANDTGAGTTEEEKKRKFDQVILAYAFGEMTQDATFRNALVDKAKELSALYRNFGEEDTIALLCEKVSSRSKLWRFFVDSWATANYNSSKRTFRDYTTKLPKDFVIELAIAGVEEKRVKYDDRDPRYREKCF</sequence>
<feature type="region of interest" description="Disordered" evidence="1">
    <location>
        <begin position="1"/>
        <end position="33"/>
    </location>
</feature>
<organism evidence="3 4">
    <name type="scientific">Extremus antarcticus</name>
    <dbReference type="NCBI Taxonomy" id="702011"/>
    <lineage>
        <taxon>Eukaryota</taxon>
        <taxon>Fungi</taxon>
        <taxon>Dikarya</taxon>
        <taxon>Ascomycota</taxon>
        <taxon>Pezizomycotina</taxon>
        <taxon>Dothideomycetes</taxon>
        <taxon>Dothideomycetidae</taxon>
        <taxon>Mycosphaerellales</taxon>
        <taxon>Extremaceae</taxon>
        <taxon>Extremus</taxon>
    </lineage>
</organism>
<dbReference type="Gene3D" id="3.30.710.10">
    <property type="entry name" value="Potassium Channel Kv1.1, Chain A"/>
    <property type="match status" value="1"/>
</dbReference>
<gene>
    <name evidence="3" type="ORF">LTR09_011345</name>
</gene>
<dbReference type="Pfam" id="PF00651">
    <property type="entry name" value="BTB"/>
    <property type="match status" value="1"/>
</dbReference>
<keyword evidence="4" id="KW-1185">Reference proteome</keyword>
<dbReference type="SUPFAM" id="SSF54695">
    <property type="entry name" value="POZ domain"/>
    <property type="match status" value="1"/>
</dbReference>
<dbReference type="Proteomes" id="UP001271007">
    <property type="component" value="Unassembled WGS sequence"/>
</dbReference>
<protein>
    <recommendedName>
        <fullName evidence="2">BTB domain-containing protein</fullName>
    </recommendedName>
</protein>
<proteinExistence type="predicted"/>
<dbReference type="InterPro" id="IPR011333">
    <property type="entry name" value="SKP1/BTB/POZ_sf"/>
</dbReference>
<dbReference type="EMBL" id="JAWDJX010000065">
    <property type="protein sequence ID" value="KAK3047245.1"/>
    <property type="molecule type" value="Genomic_DNA"/>
</dbReference>
<comment type="caution">
    <text evidence="3">The sequence shown here is derived from an EMBL/GenBank/DDBJ whole genome shotgun (WGS) entry which is preliminary data.</text>
</comment>
<evidence type="ECO:0000313" key="4">
    <source>
        <dbReference type="Proteomes" id="UP001271007"/>
    </source>
</evidence>
<accession>A0AAJ0D6K9</accession>
<evidence type="ECO:0000313" key="3">
    <source>
        <dbReference type="EMBL" id="KAK3047245.1"/>
    </source>
</evidence>
<evidence type="ECO:0000256" key="1">
    <source>
        <dbReference type="SAM" id="MobiDB-lite"/>
    </source>
</evidence>